<accession>A0A0K1PD83</accession>
<feature type="transmembrane region" description="Helical" evidence="1">
    <location>
        <begin position="21"/>
        <end position="44"/>
    </location>
</feature>
<dbReference type="EMBL" id="CP012332">
    <property type="protein sequence ID" value="AKU91480.1"/>
    <property type="molecule type" value="Genomic_DNA"/>
</dbReference>
<dbReference type="RefSeq" id="WP_157370586.1">
    <property type="nucleotide sequence ID" value="NZ_CP012332.1"/>
</dbReference>
<evidence type="ECO:0000313" key="3">
    <source>
        <dbReference type="Proteomes" id="UP000055590"/>
    </source>
</evidence>
<keyword evidence="1" id="KW-1133">Transmembrane helix</keyword>
<keyword evidence="1" id="KW-0472">Membrane</keyword>
<proteinExistence type="predicted"/>
<dbReference type="AlphaFoldDB" id="A0A0K1PD83"/>
<keyword evidence="1" id="KW-0812">Transmembrane</keyword>
<organism evidence="2 3">
    <name type="scientific">Vulgatibacter incomptus</name>
    <dbReference type="NCBI Taxonomy" id="1391653"/>
    <lineage>
        <taxon>Bacteria</taxon>
        <taxon>Pseudomonadati</taxon>
        <taxon>Myxococcota</taxon>
        <taxon>Myxococcia</taxon>
        <taxon>Myxococcales</taxon>
        <taxon>Cystobacterineae</taxon>
        <taxon>Vulgatibacteraceae</taxon>
        <taxon>Vulgatibacter</taxon>
    </lineage>
</organism>
<reference evidence="2 3" key="1">
    <citation type="submission" date="2015-08" db="EMBL/GenBank/DDBJ databases">
        <authorList>
            <person name="Babu N.S."/>
            <person name="Beckwith C.J."/>
            <person name="Beseler K.G."/>
            <person name="Brison A."/>
            <person name="Carone J.V."/>
            <person name="Caskin T.P."/>
            <person name="Diamond M."/>
            <person name="Durham M.E."/>
            <person name="Foxe J.M."/>
            <person name="Go M."/>
            <person name="Henderson B.A."/>
            <person name="Jones I.B."/>
            <person name="McGettigan J.A."/>
            <person name="Micheletti S.J."/>
            <person name="Nasrallah M.E."/>
            <person name="Ortiz D."/>
            <person name="Piller C.R."/>
            <person name="Privatt S.R."/>
            <person name="Schneider S.L."/>
            <person name="Sharp S."/>
            <person name="Smith T.C."/>
            <person name="Stanton J.D."/>
            <person name="Ullery H.E."/>
            <person name="Wilson R.J."/>
            <person name="Serrano M.G."/>
            <person name="Buck G."/>
            <person name="Lee V."/>
            <person name="Wang Y."/>
            <person name="Carvalho R."/>
            <person name="Voegtly L."/>
            <person name="Shi R."/>
            <person name="Duckworth R."/>
            <person name="Johnson A."/>
            <person name="Loviza R."/>
            <person name="Walstead R."/>
            <person name="Shah Z."/>
            <person name="Kiflezghi M."/>
            <person name="Wade K."/>
            <person name="Ball S.L."/>
            <person name="Bradley K.W."/>
            <person name="Asai D.J."/>
            <person name="Bowman C.A."/>
            <person name="Russell D.A."/>
            <person name="Pope W.H."/>
            <person name="Jacobs-Sera D."/>
            <person name="Hendrix R.W."/>
            <person name="Hatfull G.F."/>
        </authorList>
    </citation>
    <scope>NUCLEOTIDE SEQUENCE [LARGE SCALE GENOMIC DNA]</scope>
    <source>
        <strain evidence="2 3">DSM 27710</strain>
    </source>
</reference>
<dbReference type="Proteomes" id="UP000055590">
    <property type="component" value="Chromosome"/>
</dbReference>
<protein>
    <submittedName>
        <fullName evidence="2">Uncharacterized protein</fullName>
    </submittedName>
</protein>
<keyword evidence="3" id="KW-1185">Reference proteome</keyword>
<gene>
    <name evidence="2" type="ORF">AKJ08_1867</name>
</gene>
<evidence type="ECO:0000313" key="2">
    <source>
        <dbReference type="EMBL" id="AKU91480.1"/>
    </source>
</evidence>
<dbReference type="STRING" id="1391653.AKJ08_1867"/>
<name>A0A0K1PD83_9BACT</name>
<sequence>MNETEFKLERAADDRWTGPRLVLLIVITLGVGLGIIGSLATMAAPY</sequence>
<dbReference type="KEGG" id="vin:AKJ08_1867"/>
<evidence type="ECO:0000256" key="1">
    <source>
        <dbReference type="SAM" id="Phobius"/>
    </source>
</evidence>